<accession>A0ACC3NNH3</accession>
<keyword evidence="2" id="KW-1185">Reference proteome</keyword>
<proteinExistence type="predicted"/>
<protein>
    <submittedName>
        <fullName evidence="1">Uncharacterized protein</fullName>
    </submittedName>
</protein>
<evidence type="ECO:0000313" key="2">
    <source>
        <dbReference type="Proteomes" id="UP001281147"/>
    </source>
</evidence>
<comment type="caution">
    <text evidence="1">The sequence shown here is derived from an EMBL/GenBank/DDBJ whole genome shotgun (WGS) entry which is preliminary data.</text>
</comment>
<dbReference type="EMBL" id="JAUTXU010000024">
    <property type="protein sequence ID" value="KAK3719982.1"/>
    <property type="molecule type" value="Genomic_DNA"/>
</dbReference>
<organism evidence="1 2">
    <name type="scientific">Vermiconidia calcicola</name>
    <dbReference type="NCBI Taxonomy" id="1690605"/>
    <lineage>
        <taxon>Eukaryota</taxon>
        <taxon>Fungi</taxon>
        <taxon>Dikarya</taxon>
        <taxon>Ascomycota</taxon>
        <taxon>Pezizomycotina</taxon>
        <taxon>Dothideomycetes</taxon>
        <taxon>Dothideomycetidae</taxon>
        <taxon>Mycosphaerellales</taxon>
        <taxon>Extremaceae</taxon>
        <taxon>Vermiconidia</taxon>
    </lineage>
</organism>
<dbReference type="Proteomes" id="UP001281147">
    <property type="component" value="Unassembled WGS sequence"/>
</dbReference>
<name>A0ACC3NNH3_9PEZI</name>
<reference evidence="1" key="1">
    <citation type="submission" date="2023-07" db="EMBL/GenBank/DDBJ databases">
        <title>Black Yeasts Isolated from many extreme environments.</title>
        <authorList>
            <person name="Coleine C."/>
            <person name="Stajich J.E."/>
            <person name="Selbmann L."/>
        </authorList>
    </citation>
    <scope>NUCLEOTIDE SEQUENCE</scope>
    <source>
        <strain evidence="1">CCFEE 5714</strain>
    </source>
</reference>
<gene>
    <name evidence="1" type="ORF">LTR37_004105</name>
</gene>
<evidence type="ECO:0000313" key="1">
    <source>
        <dbReference type="EMBL" id="KAK3719982.1"/>
    </source>
</evidence>
<sequence length="479" mass="52198">MGDPRSVYNNQLVRYFLASYRSLNAEFESKDSFDLYHIVQEDSGILPSIGGAGPALPAVGHALAGSLATAGAKAFVYPLELCITRLQVQKQLKGKGEAESAARDADTEYSSLLDAARKIYKTEGGLRAFYTGCPPDVGKGILDSFLFFLSYNFLRQYEQRRGGSQNLTVGRELGVGIAAGSFAKFFTTPIQNIVTRQQTAALVAARDPTSSTTPGESDKLSMKDIALQIRDERGLAGFWAGYGETVILTLNPALTFAVEPFLRRLLPKSRRDNPSPQLTFLLAALSKAIATAITYPVTLAKARAQTATPKGNLPEEEGNETGGVPEMVEKSSSMNATPERQRIKDQLKKVAYLFKAQYALLLSLRKIYRNEGLSGLYSGLEGEMLKGFLQHGLTMMMKERVHLGVIQAYYLLLKATKRWPEDLEKAKDGAKEVAADAQERVINASGTVSEGAKRMSADAQERVVNAGETVSEGAKRMVE</sequence>